<dbReference type="Proteomes" id="UP000321353">
    <property type="component" value="Chromosome"/>
</dbReference>
<proteinExistence type="predicted"/>
<feature type="transmembrane region" description="Helical" evidence="2">
    <location>
        <begin position="43"/>
        <end position="62"/>
    </location>
</feature>
<feature type="transmembrane region" description="Helical" evidence="2">
    <location>
        <begin position="12"/>
        <end position="31"/>
    </location>
</feature>
<organism evidence="3 4">
    <name type="scientific">Stieleria maiorica</name>
    <dbReference type="NCBI Taxonomy" id="2795974"/>
    <lineage>
        <taxon>Bacteria</taxon>
        <taxon>Pseudomonadati</taxon>
        <taxon>Planctomycetota</taxon>
        <taxon>Planctomycetia</taxon>
        <taxon>Pirellulales</taxon>
        <taxon>Pirellulaceae</taxon>
        <taxon>Stieleria</taxon>
    </lineage>
</organism>
<feature type="transmembrane region" description="Helical" evidence="2">
    <location>
        <begin position="130"/>
        <end position="152"/>
    </location>
</feature>
<name>A0A5B9MB34_9BACT</name>
<dbReference type="EMBL" id="CP036264">
    <property type="protein sequence ID" value="QEF98382.1"/>
    <property type="molecule type" value="Genomic_DNA"/>
</dbReference>
<accession>A0A5B9MB34</accession>
<feature type="transmembrane region" description="Helical" evidence="2">
    <location>
        <begin position="158"/>
        <end position="180"/>
    </location>
</feature>
<sequence>MSDRSRLKKPLLYLLIGSVLLSALLGIVLVLRGNWGWLEIRVILTTVIFAVASVCGLACDVSRTPSGLNLFPKAGLALTAITTALLLLGIWVEVDSEAYWKTTTVLISIGVATVHVSLLSIAKLARRFRWVPFIATQIIYGLAILVSMIIVFEINSDLLWRFLAAHSIVVAAVSIVIPILHRISKTDSNRDALLMPVEARNVAAIDQQIAQLEERLAQLRTLREQLVAGTLR</sequence>
<evidence type="ECO:0000256" key="2">
    <source>
        <dbReference type="SAM" id="Phobius"/>
    </source>
</evidence>
<keyword evidence="4" id="KW-1185">Reference proteome</keyword>
<evidence type="ECO:0000313" key="4">
    <source>
        <dbReference type="Proteomes" id="UP000321353"/>
    </source>
</evidence>
<feature type="coiled-coil region" evidence="1">
    <location>
        <begin position="202"/>
        <end position="229"/>
    </location>
</feature>
<keyword evidence="1" id="KW-0175">Coiled coil</keyword>
<dbReference type="KEGG" id="smam:Mal15_24340"/>
<evidence type="ECO:0000256" key="1">
    <source>
        <dbReference type="SAM" id="Coils"/>
    </source>
</evidence>
<keyword evidence="2" id="KW-1133">Transmembrane helix</keyword>
<dbReference type="AlphaFoldDB" id="A0A5B9MB34"/>
<keyword evidence="2" id="KW-0472">Membrane</keyword>
<protein>
    <submittedName>
        <fullName evidence="3">Uncharacterized protein</fullName>
    </submittedName>
</protein>
<keyword evidence="2" id="KW-0812">Transmembrane</keyword>
<dbReference type="RefSeq" id="WP_147867918.1">
    <property type="nucleotide sequence ID" value="NZ_CP036264.1"/>
</dbReference>
<reference evidence="3 4" key="1">
    <citation type="submission" date="2019-02" db="EMBL/GenBank/DDBJ databases">
        <title>Planctomycetal bacteria perform biofilm scaping via a novel small molecule.</title>
        <authorList>
            <person name="Jeske O."/>
            <person name="Boedeker C."/>
            <person name="Wiegand S."/>
            <person name="Breitling P."/>
            <person name="Kallscheuer N."/>
            <person name="Jogler M."/>
            <person name="Rohde M."/>
            <person name="Petersen J."/>
            <person name="Medema M.H."/>
            <person name="Surup F."/>
            <person name="Jogler C."/>
        </authorList>
    </citation>
    <scope>NUCLEOTIDE SEQUENCE [LARGE SCALE GENOMIC DNA]</scope>
    <source>
        <strain evidence="3 4">Mal15</strain>
    </source>
</reference>
<feature type="transmembrane region" description="Helical" evidence="2">
    <location>
        <begin position="98"/>
        <end position="118"/>
    </location>
</feature>
<evidence type="ECO:0000313" key="3">
    <source>
        <dbReference type="EMBL" id="QEF98382.1"/>
    </source>
</evidence>
<feature type="transmembrane region" description="Helical" evidence="2">
    <location>
        <begin position="74"/>
        <end position="92"/>
    </location>
</feature>
<gene>
    <name evidence="3" type="ORF">Mal15_24340</name>
</gene>